<accession>A0A915KRG1</accession>
<feature type="region of interest" description="Disordered" evidence="1">
    <location>
        <begin position="1"/>
        <end position="20"/>
    </location>
</feature>
<evidence type="ECO:0000313" key="3">
    <source>
        <dbReference type="WBParaSite" id="nRc.2.0.1.t40268-RA"/>
    </source>
</evidence>
<dbReference type="Proteomes" id="UP000887565">
    <property type="component" value="Unplaced"/>
</dbReference>
<evidence type="ECO:0000256" key="1">
    <source>
        <dbReference type="SAM" id="MobiDB-lite"/>
    </source>
</evidence>
<organism evidence="2 3">
    <name type="scientific">Romanomermis culicivorax</name>
    <name type="common">Nematode worm</name>
    <dbReference type="NCBI Taxonomy" id="13658"/>
    <lineage>
        <taxon>Eukaryota</taxon>
        <taxon>Metazoa</taxon>
        <taxon>Ecdysozoa</taxon>
        <taxon>Nematoda</taxon>
        <taxon>Enoplea</taxon>
        <taxon>Dorylaimia</taxon>
        <taxon>Mermithida</taxon>
        <taxon>Mermithoidea</taxon>
        <taxon>Mermithidae</taxon>
        <taxon>Romanomermis</taxon>
    </lineage>
</organism>
<protein>
    <submittedName>
        <fullName evidence="3">Uncharacterized protein</fullName>
    </submittedName>
</protein>
<sequence length="95" mass="11033">MKKCEYENSSSSRSINRTKQKVGQLKKLKINTKRLRFMNCEMKLTRYLKANHQQITISNVCGAGNAKNFWGFAPESMNIILLTRICPKYEQVLFA</sequence>
<reference evidence="3" key="1">
    <citation type="submission" date="2022-11" db="UniProtKB">
        <authorList>
            <consortium name="WormBaseParasite"/>
        </authorList>
    </citation>
    <scope>IDENTIFICATION</scope>
</reference>
<evidence type="ECO:0000313" key="2">
    <source>
        <dbReference type="Proteomes" id="UP000887565"/>
    </source>
</evidence>
<keyword evidence="2" id="KW-1185">Reference proteome</keyword>
<name>A0A915KRG1_ROMCU</name>
<proteinExistence type="predicted"/>
<dbReference type="AlphaFoldDB" id="A0A915KRG1"/>
<dbReference type="WBParaSite" id="nRc.2.0.1.t40268-RA">
    <property type="protein sequence ID" value="nRc.2.0.1.t40268-RA"/>
    <property type="gene ID" value="nRc.2.0.1.g40268"/>
</dbReference>